<dbReference type="GO" id="GO:0003677">
    <property type="term" value="F:DNA binding"/>
    <property type="evidence" value="ECO:0007669"/>
    <property type="project" value="InterPro"/>
</dbReference>
<dbReference type="GO" id="GO:0070063">
    <property type="term" value="F:RNA polymerase binding"/>
    <property type="evidence" value="ECO:0007669"/>
    <property type="project" value="InterPro"/>
</dbReference>
<dbReference type="PANTHER" id="PTHR30437">
    <property type="entry name" value="TRANSCRIPTION ELONGATION FACTOR GREA"/>
    <property type="match status" value="1"/>
</dbReference>
<keyword evidence="1" id="KW-0805">Transcription regulation</keyword>
<feature type="domain" description="Transcription elongation factor GreA/GreB C-terminal" evidence="4">
    <location>
        <begin position="82"/>
        <end position="159"/>
    </location>
</feature>
<keyword evidence="3" id="KW-0175">Coiled coil</keyword>
<dbReference type="InterPro" id="IPR001437">
    <property type="entry name" value="Tscrpt_elong_fac_GreA/B_C"/>
</dbReference>
<dbReference type="GO" id="GO:0006354">
    <property type="term" value="P:DNA-templated transcription elongation"/>
    <property type="evidence" value="ECO:0007669"/>
    <property type="project" value="TreeGrafter"/>
</dbReference>
<evidence type="ECO:0000313" key="6">
    <source>
        <dbReference type="EMBL" id="GEM47673.1"/>
    </source>
</evidence>
<evidence type="ECO:0000256" key="1">
    <source>
        <dbReference type="ARBA" id="ARBA00023015"/>
    </source>
</evidence>
<dbReference type="Proteomes" id="UP000321306">
    <property type="component" value="Unassembled WGS sequence"/>
</dbReference>
<dbReference type="GO" id="GO:0032784">
    <property type="term" value="P:regulation of DNA-templated transcription elongation"/>
    <property type="evidence" value="ECO:0007669"/>
    <property type="project" value="InterPro"/>
</dbReference>
<dbReference type="OrthoDB" id="9808774at2"/>
<feature type="domain" description="Transcription elongation factor GreA/GreB N-terminal" evidence="5">
    <location>
        <begin position="6"/>
        <end position="74"/>
    </location>
</feature>
<dbReference type="SUPFAM" id="SSF46557">
    <property type="entry name" value="GreA transcript cleavage protein, N-terminal domain"/>
    <property type="match status" value="1"/>
</dbReference>
<feature type="coiled-coil region" evidence="3">
    <location>
        <begin position="5"/>
        <end position="68"/>
    </location>
</feature>
<dbReference type="InterPro" id="IPR023459">
    <property type="entry name" value="Tscrpt_elong_fac_GreA/B_fam"/>
</dbReference>
<reference evidence="6 7" key="1">
    <citation type="submission" date="2019-07" db="EMBL/GenBank/DDBJ databases">
        <title>Whole genome shotgun sequence of Deinococcus cellulosilyticus NBRC 106333.</title>
        <authorList>
            <person name="Hosoyama A."/>
            <person name="Uohara A."/>
            <person name="Ohji S."/>
            <person name="Ichikawa N."/>
        </authorList>
    </citation>
    <scope>NUCLEOTIDE SEQUENCE [LARGE SCALE GENOMIC DNA]</scope>
    <source>
        <strain evidence="6 7">NBRC 106333</strain>
    </source>
</reference>
<dbReference type="SUPFAM" id="SSF54534">
    <property type="entry name" value="FKBP-like"/>
    <property type="match status" value="1"/>
</dbReference>
<organism evidence="6 7">
    <name type="scientific">Deinococcus cellulosilyticus (strain DSM 18568 / NBRC 106333 / KACC 11606 / 5516J-15)</name>
    <dbReference type="NCBI Taxonomy" id="1223518"/>
    <lineage>
        <taxon>Bacteria</taxon>
        <taxon>Thermotogati</taxon>
        <taxon>Deinococcota</taxon>
        <taxon>Deinococci</taxon>
        <taxon>Deinococcales</taxon>
        <taxon>Deinococcaceae</taxon>
        <taxon>Deinococcus</taxon>
    </lineage>
</organism>
<proteinExistence type="predicted"/>
<keyword evidence="6" id="KW-0648">Protein biosynthesis</keyword>
<name>A0A511N479_DEIC1</name>
<protein>
    <submittedName>
        <fullName evidence="6">Transcription elongation factor</fullName>
    </submittedName>
</protein>
<dbReference type="Gene3D" id="3.10.50.30">
    <property type="entry name" value="Transcription elongation factor, GreA/GreB, C-terminal domain"/>
    <property type="match status" value="1"/>
</dbReference>
<dbReference type="Pfam" id="PF03449">
    <property type="entry name" value="GreA_GreB_N"/>
    <property type="match status" value="1"/>
</dbReference>
<evidence type="ECO:0000259" key="4">
    <source>
        <dbReference type="Pfam" id="PF01272"/>
    </source>
</evidence>
<keyword evidence="2" id="KW-0804">Transcription</keyword>
<comment type="caution">
    <text evidence="6">The sequence shown here is derived from an EMBL/GenBank/DDBJ whole genome shotgun (WGS) entry which is preliminary data.</text>
</comment>
<dbReference type="Gene3D" id="1.10.287.180">
    <property type="entry name" value="Transcription elongation factor, GreA/GreB, N-terminal domain"/>
    <property type="match status" value="1"/>
</dbReference>
<dbReference type="EMBL" id="BJXB01000014">
    <property type="protein sequence ID" value="GEM47673.1"/>
    <property type="molecule type" value="Genomic_DNA"/>
</dbReference>
<evidence type="ECO:0000313" key="7">
    <source>
        <dbReference type="Proteomes" id="UP000321306"/>
    </source>
</evidence>
<sequence>MSREVKLTQEGFERLKRTLEQEQERLAEATRILSEQMEAADDLEDNGLEEAKREKLNIETRIEELEDMLLRAKIISPADLKEESVNLGAYVTLEDEKTGKQLKVQLVSASEAKVLGRAIVSEDSPVGTQLLGRRTGDSFVVNLDEGKRQLKYKVLGIEY</sequence>
<dbReference type="AlphaFoldDB" id="A0A511N479"/>
<dbReference type="InterPro" id="IPR036805">
    <property type="entry name" value="Tscrpt_elong_fac_GreA/B_N_sf"/>
</dbReference>
<dbReference type="InterPro" id="IPR036953">
    <property type="entry name" value="GreA/GreB_C_sf"/>
</dbReference>
<dbReference type="RefSeq" id="WP_146886098.1">
    <property type="nucleotide sequence ID" value="NZ_BJXB01000014.1"/>
</dbReference>
<accession>A0A511N479</accession>
<dbReference type="PANTHER" id="PTHR30437:SF4">
    <property type="entry name" value="TRANSCRIPTION ELONGATION FACTOR GREA"/>
    <property type="match status" value="1"/>
</dbReference>
<keyword evidence="6" id="KW-0251">Elongation factor</keyword>
<keyword evidence="7" id="KW-1185">Reference proteome</keyword>
<evidence type="ECO:0000256" key="2">
    <source>
        <dbReference type="ARBA" id="ARBA00023163"/>
    </source>
</evidence>
<gene>
    <name evidence="6" type="ORF">DC3_33080</name>
</gene>
<evidence type="ECO:0000256" key="3">
    <source>
        <dbReference type="SAM" id="Coils"/>
    </source>
</evidence>
<dbReference type="PIRSF" id="PIRSF006092">
    <property type="entry name" value="GreA_GreB"/>
    <property type="match status" value="1"/>
</dbReference>
<dbReference type="InterPro" id="IPR022691">
    <property type="entry name" value="Tscrpt_elong_fac_GreA/B_N"/>
</dbReference>
<evidence type="ECO:0000259" key="5">
    <source>
        <dbReference type="Pfam" id="PF03449"/>
    </source>
</evidence>
<dbReference type="GO" id="GO:0003746">
    <property type="term" value="F:translation elongation factor activity"/>
    <property type="evidence" value="ECO:0007669"/>
    <property type="project" value="UniProtKB-KW"/>
</dbReference>
<dbReference type="Pfam" id="PF01272">
    <property type="entry name" value="GreA_GreB"/>
    <property type="match status" value="1"/>
</dbReference>